<dbReference type="STRING" id="177437.HRM2_07330"/>
<protein>
    <submittedName>
        <fullName evidence="1">Uncharacterized protein</fullName>
    </submittedName>
</protein>
<proteinExistence type="predicted"/>
<reference evidence="1 3" key="2">
    <citation type="journal article" date="2009" name="Environ. Microbiol.">
        <title>Genome sequence of Desulfobacterium autotrophicum HRM2, a marine sulfate reducer oxidizing organic carbon completely to carbon dioxide.</title>
        <authorList>
            <person name="Strittmatter A.W."/>
            <person name="Liesegang H."/>
            <person name="Rabus R."/>
            <person name="Decker I."/>
            <person name="Amann J."/>
            <person name="Andres S."/>
            <person name="Henne A."/>
            <person name="Fricke W.F."/>
            <person name="Martinez-Arias R."/>
            <person name="Bartels D."/>
            <person name="Goesmann A."/>
            <person name="Krause L."/>
            <person name="Puehler A."/>
            <person name="Klenk H.P."/>
            <person name="Richter M."/>
            <person name="Schuler M."/>
            <person name="Gloeckner F.O."/>
            <person name="Meyerdierks A."/>
            <person name="Gottschalk G."/>
            <person name="Amann R."/>
        </authorList>
    </citation>
    <scope>NUCLEOTIDE SEQUENCE [LARGE SCALE GENOMIC DNA]</scope>
    <source>
        <strain evidence="3">ATCC 43914 / DSM 3382 / HRM2</strain>
        <strain evidence="1">HRM2</strain>
    </source>
</reference>
<dbReference type="EMBL" id="CP001087">
    <property type="protein sequence ID" value="ACN13847.1"/>
    <property type="molecule type" value="Genomic_DNA"/>
</dbReference>
<dbReference type="eggNOG" id="ENOG5033NAQ">
    <property type="taxonomic scope" value="Bacteria"/>
</dbReference>
<organism evidence="1 3">
    <name type="scientific">Desulforapulum autotrophicum (strain ATCC 43914 / DSM 3382 / VKM B-1955 / HRM2)</name>
    <name type="common">Desulfobacterium autotrophicum</name>
    <dbReference type="NCBI Taxonomy" id="177437"/>
    <lineage>
        <taxon>Bacteria</taxon>
        <taxon>Pseudomonadati</taxon>
        <taxon>Thermodesulfobacteriota</taxon>
        <taxon>Desulfobacteria</taxon>
        <taxon>Desulfobacterales</taxon>
        <taxon>Desulfobacteraceae</taxon>
        <taxon>Desulforapulum</taxon>
    </lineage>
</organism>
<dbReference type="RefSeq" id="WP_012663095.1">
    <property type="nucleotide sequence ID" value="NC_012108.1"/>
</dbReference>
<dbReference type="Proteomes" id="UP000000442">
    <property type="component" value="Chromosome"/>
</dbReference>
<reference evidence="1" key="1">
    <citation type="submission" date="2008-05" db="EMBL/GenBank/DDBJ databases">
        <authorList>
            <person name="Strittmatter A."/>
            <person name="Liesegang H."/>
            <person name="Rabus R."/>
            <person name="Decker I."/>
            <person name="Amann J."/>
            <person name="Andres S."/>
            <person name="Henne A."/>
            <person name="Martinez-Arias R."/>
            <person name="Bartels D."/>
            <person name="Goesmann A."/>
            <person name="Krause L."/>
            <person name="Puehler A."/>
            <person name="Klenk H.-K."/>
            <person name="Richter M."/>
            <person name="Schueler M."/>
            <person name="Gloeckner F.O."/>
            <person name="Meyerdierks A."/>
            <person name="Widdel F."/>
            <person name="Gottschalk G."/>
            <person name="Amann R."/>
        </authorList>
    </citation>
    <scope>NUCLEOTIDE SEQUENCE</scope>
    <source>
        <strain>HRM2</strain>
    </source>
</reference>
<dbReference type="EMBL" id="CP001087">
    <property type="protein sequence ID" value="ACN16504.1"/>
    <property type="molecule type" value="Genomic_DNA"/>
</dbReference>
<sequence length="64" mass="7150">MLCTLSNLKKQDIEEIKTLEQETGHIVLAFSCHKSKPSLVDKNTLEKIQSLENKLGLSLVAVEL</sequence>
<name>C0QJJ4_DESAH</name>
<accession>C0QJJ4</accession>
<keyword evidence="3" id="KW-1185">Reference proteome</keyword>
<dbReference type="HOGENOM" id="CLU_201191_0_0_7"/>
<gene>
    <name evidence="1" type="ordered locus">HRM2_07330</name>
    <name evidence="2" type="ordered locus">HRM2_34290</name>
</gene>
<evidence type="ECO:0000313" key="1">
    <source>
        <dbReference type="EMBL" id="ACN13847.1"/>
    </source>
</evidence>
<evidence type="ECO:0000313" key="2">
    <source>
        <dbReference type="EMBL" id="ACN16504.1"/>
    </source>
</evidence>
<dbReference type="KEGG" id="dat:HRM2_34290"/>
<dbReference type="OrthoDB" id="5422239at2"/>
<dbReference type="AlphaFoldDB" id="C0QJJ4"/>
<dbReference type="KEGG" id="dat:HRM2_07330"/>
<evidence type="ECO:0000313" key="3">
    <source>
        <dbReference type="Proteomes" id="UP000000442"/>
    </source>
</evidence>